<reference evidence="2 3" key="1">
    <citation type="submission" date="2014-06" db="EMBL/GenBank/DDBJ databases">
        <title>Evolutionary Origins and Diversification of the Mycorrhizal Mutualists.</title>
        <authorList>
            <consortium name="DOE Joint Genome Institute"/>
            <consortium name="Mycorrhizal Genomics Consortium"/>
            <person name="Kohler A."/>
            <person name="Kuo A."/>
            <person name="Nagy L.G."/>
            <person name="Floudas D."/>
            <person name="Copeland A."/>
            <person name="Barry K.W."/>
            <person name="Cichocki N."/>
            <person name="Veneault-Fourrey C."/>
            <person name="LaButti K."/>
            <person name="Lindquist E.A."/>
            <person name="Lipzen A."/>
            <person name="Lundell T."/>
            <person name="Morin E."/>
            <person name="Murat C."/>
            <person name="Riley R."/>
            <person name="Ohm R."/>
            <person name="Sun H."/>
            <person name="Tunlid A."/>
            <person name="Henrissat B."/>
            <person name="Grigoriev I.V."/>
            <person name="Hibbett D.S."/>
            <person name="Martin F."/>
        </authorList>
    </citation>
    <scope>NUCLEOTIDE SEQUENCE [LARGE SCALE GENOMIC DNA]</scope>
    <source>
        <strain evidence="2 3">FD-325 SS-3</strain>
    </source>
</reference>
<gene>
    <name evidence="2" type="ORF">PLICRDRAFT_47125</name>
</gene>
<feature type="region of interest" description="Disordered" evidence="1">
    <location>
        <begin position="1"/>
        <end position="104"/>
    </location>
</feature>
<dbReference type="Proteomes" id="UP000053263">
    <property type="component" value="Unassembled WGS sequence"/>
</dbReference>
<feature type="compositionally biased region" description="Pro residues" evidence="1">
    <location>
        <begin position="169"/>
        <end position="184"/>
    </location>
</feature>
<sequence>MTSYPLRPVQLQDPSPSPSPSATPPGDRPTPPYDQRGHPRNQAPHPMPSMSRTRRPLSPSSLRDVNLTRDNEIQPGRYPPPPTGHELMAMFPPKAPATFPETGPTSAYFARQERAFFAHGGKEIIRVRVDIDMDPRADGIIHNGKGKGRDTGDGVPNPSWPAQQQQHGPMPPQTRPPPGAPLPYPSLNSRQPRGHSGAPNSLVPMNVYPQQQPHHPPQSLPPPPQPHPTPAHPAHDMRSPPHDARMAPPPDARMAPPADYSPEEFRDDEAWRRPMPYAERRRAGKHTRRVVVRN</sequence>
<organism evidence="2 3">
    <name type="scientific">Plicaturopsis crispa FD-325 SS-3</name>
    <dbReference type="NCBI Taxonomy" id="944288"/>
    <lineage>
        <taxon>Eukaryota</taxon>
        <taxon>Fungi</taxon>
        <taxon>Dikarya</taxon>
        <taxon>Basidiomycota</taxon>
        <taxon>Agaricomycotina</taxon>
        <taxon>Agaricomycetes</taxon>
        <taxon>Agaricomycetidae</taxon>
        <taxon>Amylocorticiales</taxon>
        <taxon>Amylocorticiaceae</taxon>
        <taxon>Plicatura</taxon>
        <taxon>Plicaturopsis crispa</taxon>
    </lineage>
</organism>
<feature type="compositionally biased region" description="Low complexity" evidence="1">
    <location>
        <begin position="48"/>
        <end position="63"/>
    </location>
</feature>
<proteinExistence type="predicted"/>
<name>A0A0C9T6C5_PLICR</name>
<dbReference type="OrthoDB" id="3253810at2759"/>
<feature type="region of interest" description="Disordered" evidence="1">
    <location>
        <begin position="133"/>
        <end position="267"/>
    </location>
</feature>
<feature type="compositionally biased region" description="Pro residues" evidence="1">
    <location>
        <begin position="15"/>
        <end position="32"/>
    </location>
</feature>
<evidence type="ECO:0000256" key="1">
    <source>
        <dbReference type="SAM" id="MobiDB-lite"/>
    </source>
</evidence>
<accession>A0A0C9T6C5</accession>
<protein>
    <submittedName>
        <fullName evidence="2">Uncharacterized protein</fullName>
    </submittedName>
</protein>
<dbReference type="EMBL" id="KN832575">
    <property type="protein sequence ID" value="KII83648.1"/>
    <property type="molecule type" value="Genomic_DNA"/>
</dbReference>
<dbReference type="AlphaFoldDB" id="A0A0C9T6C5"/>
<feature type="compositionally biased region" description="Pro residues" evidence="1">
    <location>
        <begin position="214"/>
        <end position="231"/>
    </location>
</feature>
<evidence type="ECO:0000313" key="2">
    <source>
        <dbReference type="EMBL" id="KII83648.1"/>
    </source>
</evidence>
<feature type="compositionally biased region" description="Basic and acidic residues" evidence="1">
    <location>
        <begin position="233"/>
        <end position="245"/>
    </location>
</feature>
<evidence type="ECO:0000313" key="3">
    <source>
        <dbReference type="Proteomes" id="UP000053263"/>
    </source>
</evidence>
<dbReference type="HOGENOM" id="CLU_086406_0_0_1"/>
<keyword evidence="3" id="KW-1185">Reference proteome</keyword>